<dbReference type="InterPro" id="IPR003711">
    <property type="entry name" value="CarD-like/TRCF_RID"/>
</dbReference>
<reference evidence="2 3" key="1">
    <citation type="submission" date="2024-02" db="EMBL/GenBank/DDBJ databases">
        <title>Bacterial strain from lacustrine sediment.</title>
        <authorList>
            <person name="Petit C."/>
            <person name="Fadhlaoui K."/>
        </authorList>
    </citation>
    <scope>NUCLEOTIDE SEQUENCE [LARGE SCALE GENOMIC DNA]</scope>
    <source>
        <strain evidence="2 3">IPX-CK</strain>
    </source>
</reference>
<dbReference type="Gene3D" id="1.20.58.1290">
    <property type="entry name" value="CarD-like, C-terminal domain"/>
    <property type="match status" value="1"/>
</dbReference>
<dbReference type="Gene3D" id="2.40.10.170">
    <property type="match status" value="1"/>
</dbReference>
<dbReference type="Proteomes" id="UP001451571">
    <property type="component" value="Chromosome"/>
</dbReference>
<sequence length="176" mass="20512">MFKIGDYVVVNSNYGICKIEDIAYLDISMAAKDELYYLMIPLEEAGAKIYIPVGGTKHKIRKVINEEEAWKIIDEVPEIEEMPIDDSRLCEKKYKEAIQSCEPEILISIIKSMYYRMRKRGSQGKKDTVIDERYFKIAENNLYEELAFALGKNKNEMQKLIIDKIKKKNLPSSDRE</sequence>
<dbReference type="SMART" id="SM01058">
    <property type="entry name" value="CarD_TRCF"/>
    <property type="match status" value="1"/>
</dbReference>
<evidence type="ECO:0000313" key="3">
    <source>
        <dbReference type="Proteomes" id="UP001451571"/>
    </source>
</evidence>
<dbReference type="InterPro" id="IPR042215">
    <property type="entry name" value="CarD-like_C"/>
</dbReference>
<organism evidence="2 3">
    <name type="scientific">Kineothrix sedimenti</name>
    <dbReference type="NCBI Taxonomy" id="3123317"/>
    <lineage>
        <taxon>Bacteria</taxon>
        <taxon>Bacillati</taxon>
        <taxon>Bacillota</taxon>
        <taxon>Clostridia</taxon>
        <taxon>Lachnospirales</taxon>
        <taxon>Lachnospiraceae</taxon>
        <taxon>Kineothrix</taxon>
    </lineage>
</organism>
<name>A0ABZ3EZ73_9FIRM</name>
<keyword evidence="3" id="KW-1185">Reference proteome</keyword>
<protein>
    <submittedName>
        <fullName evidence="2">CarD family transcriptional regulator</fullName>
    </submittedName>
</protein>
<proteinExistence type="predicted"/>
<accession>A0ABZ3EZ73</accession>
<evidence type="ECO:0000313" key="2">
    <source>
        <dbReference type="EMBL" id="XAH75558.1"/>
    </source>
</evidence>
<dbReference type="SUPFAM" id="SSF141259">
    <property type="entry name" value="CarD-like"/>
    <property type="match status" value="1"/>
</dbReference>
<dbReference type="Pfam" id="PF02559">
    <property type="entry name" value="CarD_TRCF_RID"/>
    <property type="match status" value="1"/>
</dbReference>
<dbReference type="RefSeq" id="WP_342759125.1">
    <property type="nucleotide sequence ID" value="NZ_CP146256.1"/>
</dbReference>
<dbReference type="InterPro" id="IPR036101">
    <property type="entry name" value="CarD-like/TRCF_RID_sf"/>
</dbReference>
<gene>
    <name evidence="2" type="ORF">V6984_07300</name>
</gene>
<feature type="domain" description="CarD-like/TRCF RNAP-interacting" evidence="1">
    <location>
        <begin position="1"/>
        <end position="114"/>
    </location>
</feature>
<evidence type="ECO:0000259" key="1">
    <source>
        <dbReference type="SMART" id="SM01058"/>
    </source>
</evidence>
<dbReference type="EMBL" id="CP146256">
    <property type="protein sequence ID" value="XAH75558.1"/>
    <property type="molecule type" value="Genomic_DNA"/>
</dbReference>